<proteinExistence type="inferred from homology"/>
<dbReference type="GO" id="GO:0003700">
    <property type="term" value="F:DNA-binding transcription factor activity"/>
    <property type="evidence" value="ECO:0007669"/>
    <property type="project" value="InterPro"/>
</dbReference>
<comment type="similarity">
    <text evidence="1">Belongs to the LysR transcriptional regulatory family.</text>
</comment>
<dbReference type="SUPFAM" id="SSF46785">
    <property type="entry name" value="Winged helix' DNA-binding domain"/>
    <property type="match status" value="1"/>
</dbReference>
<protein>
    <recommendedName>
        <fullName evidence="5">HTH lysR-type domain-containing protein</fullName>
    </recommendedName>
</protein>
<dbReference type="Gene3D" id="1.10.10.10">
    <property type="entry name" value="Winged helix-like DNA-binding domain superfamily/Winged helix DNA-binding domain"/>
    <property type="match status" value="1"/>
</dbReference>
<dbReference type="PANTHER" id="PTHR30346:SF29">
    <property type="entry name" value="LYSR SUBSTRATE-BINDING"/>
    <property type="match status" value="1"/>
</dbReference>
<keyword evidence="2" id="KW-0805">Transcription regulation</keyword>
<reference evidence="6 7" key="1">
    <citation type="submission" date="2017-11" db="EMBL/GenBank/DDBJ databases">
        <title>Draft genome of actinobacteria isolated from guarana (Paullinia cupana (Mart.) Ducke.</title>
        <authorList>
            <person name="Siqueira K.A."/>
            <person name="Liotti R.G."/>
            <person name="Mendes T.A.O."/>
            <person name="Soares M.A."/>
        </authorList>
    </citation>
    <scope>NUCLEOTIDE SEQUENCE [LARGE SCALE GENOMIC DNA]</scope>
    <source>
        <strain evidence="6 7">193</strain>
    </source>
</reference>
<dbReference type="InterPro" id="IPR005119">
    <property type="entry name" value="LysR_subst-bd"/>
</dbReference>
<dbReference type="SUPFAM" id="SSF53850">
    <property type="entry name" value="Periplasmic binding protein-like II"/>
    <property type="match status" value="1"/>
</dbReference>
<evidence type="ECO:0000256" key="3">
    <source>
        <dbReference type="ARBA" id="ARBA00023125"/>
    </source>
</evidence>
<dbReference type="InterPro" id="IPR036388">
    <property type="entry name" value="WH-like_DNA-bd_sf"/>
</dbReference>
<dbReference type="InterPro" id="IPR036390">
    <property type="entry name" value="WH_DNA-bd_sf"/>
</dbReference>
<evidence type="ECO:0000313" key="6">
    <source>
        <dbReference type="EMBL" id="RMB85055.1"/>
    </source>
</evidence>
<sequence>MLDTRRLILLRDLSEYGTVTLVAEAHGITVSAVSQQLRALEAEAGAPLMLRAGRGMRLTRAGEVLVQRTAKVVAALEEAAGAVLALDGRVQGSLVVACFQTGLGALAAPPARTLRERHPGLEVRLFDALPAQALRLLRNREADVAITYRYAPAPDDIGAGLRARRLFGERLMLLVPESLRAAAVAGGLGALSEADWIAGEDGTPCTDALVQAARAAGFNPRIAHRCHHFATMAELAAAGLGAAIVPELSARRRPPGLAVVPLDLPERRIDVVVRDGTQDRPVIAEALRVIEEELHSV</sequence>
<feature type="domain" description="HTH lysR-type" evidence="5">
    <location>
        <begin position="2"/>
        <end position="59"/>
    </location>
</feature>
<dbReference type="PROSITE" id="PS50931">
    <property type="entry name" value="HTH_LYSR"/>
    <property type="match status" value="1"/>
</dbReference>
<dbReference type="Gene3D" id="3.40.190.10">
    <property type="entry name" value="Periplasmic binding protein-like II"/>
    <property type="match status" value="2"/>
</dbReference>
<evidence type="ECO:0000259" key="5">
    <source>
        <dbReference type="PROSITE" id="PS50931"/>
    </source>
</evidence>
<accession>A0A3M0I886</accession>
<evidence type="ECO:0000256" key="4">
    <source>
        <dbReference type="ARBA" id="ARBA00023163"/>
    </source>
</evidence>
<dbReference type="Pfam" id="PF03466">
    <property type="entry name" value="LysR_substrate"/>
    <property type="match status" value="1"/>
</dbReference>
<dbReference type="InterPro" id="IPR000847">
    <property type="entry name" value="LysR_HTH_N"/>
</dbReference>
<keyword evidence="4" id="KW-0804">Transcription</keyword>
<evidence type="ECO:0000313" key="7">
    <source>
        <dbReference type="Proteomes" id="UP000270471"/>
    </source>
</evidence>
<dbReference type="GO" id="GO:0003677">
    <property type="term" value="F:DNA binding"/>
    <property type="evidence" value="ECO:0007669"/>
    <property type="project" value="UniProtKB-KW"/>
</dbReference>
<dbReference type="GO" id="GO:0032993">
    <property type="term" value="C:protein-DNA complex"/>
    <property type="evidence" value="ECO:0007669"/>
    <property type="project" value="TreeGrafter"/>
</dbReference>
<dbReference type="Pfam" id="PF00126">
    <property type="entry name" value="HTH_1"/>
    <property type="match status" value="1"/>
</dbReference>
<evidence type="ECO:0000256" key="1">
    <source>
        <dbReference type="ARBA" id="ARBA00009437"/>
    </source>
</evidence>
<evidence type="ECO:0000256" key="2">
    <source>
        <dbReference type="ARBA" id="ARBA00023015"/>
    </source>
</evidence>
<dbReference type="Proteomes" id="UP000270471">
    <property type="component" value="Unassembled WGS sequence"/>
</dbReference>
<dbReference type="EMBL" id="PENI01000008">
    <property type="protein sequence ID" value="RMB85055.1"/>
    <property type="molecule type" value="Genomic_DNA"/>
</dbReference>
<organism evidence="6 7">
    <name type="scientific">Streptomyces shenzhenensis</name>
    <dbReference type="NCBI Taxonomy" id="943815"/>
    <lineage>
        <taxon>Bacteria</taxon>
        <taxon>Bacillati</taxon>
        <taxon>Actinomycetota</taxon>
        <taxon>Actinomycetes</taxon>
        <taxon>Kitasatosporales</taxon>
        <taxon>Streptomycetaceae</taxon>
        <taxon>Streptomyces</taxon>
    </lineage>
</organism>
<keyword evidence="7" id="KW-1185">Reference proteome</keyword>
<keyword evidence="3" id="KW-0238">DNA-binding</keyword>
<dbReference type="AlphaFoldDB" id="A0A3M0I886"/>
<dbReference type="OrthoDB" id="4131546at2"/>
<dbReference type="RefSeq" id="WP_121890029.1">
    <property type="nucleotide sequence ID" value="NZ_PENI01000008.1"/>
</dbReference>
<comment type="caution">
    <text evidence="6">The sequence shown here is derived from an EMBL/GenBank/DDBJ whole genome shotgun (WGS) entry which is preliminary data.</text>
</comment>
<dbReference type="PANTHER" id="PTHR30346">
    <property type="entry name" value="TRANSCRIPTIONAL DUAL REGULATOR HCAR-RELATED"/>
    <property type="match status" value="1"/>
</dbReference>
<name>A0A3M0I886_9ACTN</name>
<gene>
    <name evidence="6" type="ORF">CTZ28_15685</name>
</gene>